<dbReference type="AlphaFoldDB" id="A0A368HLK0"/>
<dbReference type="Gene3D" id="3.30.200.100">
    <property type="entry name" value="MucB/RseB, C-terminal domain"/>
    <property type="match status" value="1"/>
</dbReference>
<dbReference type="Gene3D" id="2.50.20.10">
    <property type="entry name" value="Lipoprotein localisation LolA/LolB/LppX"/>
    <property type="match status" value="1"/>
</dbReference>
<dbReference type="PANTHER" id="PTHR38782">
    <property type="match status" value="1"/>
</dbReference>
<comment type="caution">
    <text evidence="8">The sequence shown here is derived from an EMBL/GenBank/DDBJ whole genome shotgun (WGS) entry which is preliminary data.</text>
</comment>
<comment type="similarity">
    <text evidence="2">Belongs to the RseB family.</text>
</comment>
<dbReference type="InterPro" id="IPR033434">
    <property type="entry name" value="MucB/RseB_N"/>
</dbReference>
<feature type="signal peptide" evidence="5">
    <location>
        <begin position="1"/>
        <end position="21"/>
    </location>
</feature>
<proteinExistence type="inferred from homology"/>
<evidence type="ECO:0000256" key="2">
    <source>
        <dbReference type="ARBA" id="ARBA00008150"/>
    </source>
</evidence>
<feature type="chain" id="PRO_5016917362" description="Transcriptional regulator" evidence="5">
    <location>
        <begin position="22"/>
        <end position="326"/>
    </location>
</feature>
<dbReference type="PANTHER" id="PTHR38782:SF1">
    <property type="entry name" value="SIGMA-E FACTOR REGULATORY PROTEIN RSEB"/>
    <property type="match status" value="1"/>
</dbReference>
<keyword evidence="4" id="KW-0574">Periplasm</keyword>
<dbReference type="OrthoDB" id="7067274at2"/>
<comment type="subcellular location">
    <subcellularLocation>
        <location evidence="1">Periplasm</location>
    </subcellularLocation>
</comment>
<evidence type="ECO:0000256" key="4">
    <source>
        <dbReference type="ARBA" id="ARBA00022764"/>
    </source>
</evidence>
<dbReference type="EMBL" id="PSYR01000001">
    <property type="protein sequence ID" value="RCN59318.1"/>
    <property type="molecule type" value="Genomic_DNA"/>
</dbReference>
<protein>
    <recommendedName>
        <fullName evidence="10">Transcriptional regulator</fullName>
    </recommendedName>
</protein>
<accession>A0A368HLK0</accession>
<dbReference type="InterPro" id="IPR005588">
    <property type="entry name" value="MucB_RseB"/>
</dbReference>
<evidence type="ECO:0000256" key="3">
    <source>
        <dbReference type="ARBA" id="ARBA00022729"/>
    </source>
</evidence>
<dbReference type="Pfam" id="PF03888">
    <property type="entry name" value="MucB_RseB"/>
    <property type="match status" value="1"/>
</dbReference>
<evidence type="ECO:0000256" key="5">
    <source>
        <dbReference type="SAM" id="SignalP"/>
    </source>
</evidence>
<evidence type="ECO:0000256" key="1">
    <source>
        <dbReference type="ARBA" id="ARBA00004418"/>
    </source>
</evidence>
<dbReference type="GO" id="GO:0030288">
    <property type="term" value="C:outer membrane-bounded periplasmic space"/>
    <property type="evidence" value="ECO:0007669"/>
    <property type="project" value="TreeGrafter"/>
</dbReference>
<dbReference type="GO" id="GO:0045152">
    <property type="term" value="F:antisigma factor binding"/>
    <property type="evidence" value="ECO:0007669"/>
    <property type="project" value="TreeGrafter"/>
</dbReference>
<gene>
    <name evidence="8" type="ORF">C4900_06350</name>
</gene>
<evidence type="ECO:0000313" key="9">
    <source>
        <dbReference type="Proteomes" id="UP000253250"/>
    </source>
</evidence>
<evidence type="ECO:0000259" key="7">
    <source>
        <dbReference type="Pfam" id="PF17188"/>
    </source>
</evidence>
<sequence>MKGRRPLWAAGLVLISGAAFADSARVWLERMQNAARTLNYTGTFVYRHDRLLSAMRIVHRVAHGRVTERLTTLDGRRQVIIRRHGQIQCYLPHDHVEFIEQRVMALKAFPALIPTHLKTLRRYYAIHLGGLGRVAGAVARLVVIDPRDDFRYGYRLWADRKNGLLLKATVINQGGKAIEQFLFAHLHLRRTIPASAVGPIGVGHADTYKEERGELFPDPTPTWTVTRVPPGFRLAMHLMRRMAGHKGIVQHLVYSDGLAGVSVFIGRRAPRKPVHAQLYRLGALHVFRAVVDHRMVTALGDVPTLTVETMALSVRPLTRRLGPAAP</sequence>
<keyword evidence="9" id="KW-1185">Reference proteome</keyword>
<keyword evidence="3 5" id="KW-0732">Signal</keyword>
<dbReference type="InterPro" id="IPR038484">
    <property type="entry name" value="MucB/RseB_C_sf"/>
</dbReference>
<dbReference type="Proteomes" id="UP000253250">
    <property type="component" value="Unassembled WGS sequence"/>
</dbReference>
<dbReference type="CDD" id="cd16327">
    <property type="entry name" value="RseB"/>
    <property type="match status" value="1"/>
</dbReference>
<dbReference type="PIRSF" id="PIRSF005427">
    <property type="entry name" value="RseB"/>
    <property type="match status" value="1"/>
</dbReference>
<name>A0A368HLK0_9GAMM</name>
<evidence type="ECO:0008006" key="10">
    <source>
        <dbReference type="Google" id="ProtNLM"/>
    </source>
</evidence>
<dbReference type="InterPro" id="IPR033436">
    <property type="entry name" value="MucB/RseB_C"/>
</dbReference>
<feature type="domain" description="MucB/RseB N-terminal" evidence="6">
    <location>
        <begin position="23"/>
        <end position="197"/>
    </location>
</feature>
<dbReference type="GO" id="GO:0032885">
    <property type="term" value="P:regulation of polysaccharide biosynthetic process"/>
    <property type="evidence" value="ECO:0007669"/>
    <property type="project" value="TreeGrafter"/>
</dbReference>
<evidence type="ECO:0000259" key="6">
    <source>
        <dbReference type="Pfam" id="PF03888"/>
    </source>
</evidence>
<dbReference type="RefSeq" id="WP_114282683.1">
    <property type="nucleotide sequence ID" value="NZ_PSYR01000001.1"/>
</dbReference>
<evidence type="ECO:0000313" key="8">
    <source>
        <dbReference type="EMBL" id="RCN59318.1"/>
    </source>
</evidence>
<reference evidence="8 9" key="1">
    <citation type="submission" date="2018-02" db="EMBL/GenBank/DDBJ databases">
        <title>Insights into the biology of acidophilic members of the Acidiferrobacteraceae family derived from comparative genomic analyses.</title>
        <authorList>
            <person name="Issotta F."/>
            <person name="Thyssen C."/>
            <person name="Mena C."/>
            <person name="Moya A."/>
            <person name="Bellenberg S."/>
            <person name="Sproer C."/>
            <person name="Covarrubias P.C."/>
            <person name="Sand W."/>
            <person name="Quatrini R."/>
            <person name="Vera M."/>
        </authorList>
    </citation>
    <scope>NUCLEOTIDE SEQUENCE [LARGE SCALE GENOMIC DNA]</scope>
    <source>
        <strain evidence="9">m-1</strain>
    </source>
</reference>
<organism evidence="8 9">
    <name type="scientific">Acidiferrobacter thiooxydans</name>
    <dbReference type="NCBI Taxonomy" id="163359"/>
    <lineage>
        <taxon>Bacteria</taxon>
        <taxon>Pseudomonadati</taxon>
        <taxon>Pseudomonadota</taxon>
        <taxon>Gammaproteobacteria</taxon>
        <taxon>Acidiferrobacterales</taxon>
        <taxon>Acidiferrobacteraceae</taxon>
        <taxon>Acidiferrobacter</taxon>
    </lineage>
</organism>
<feature type="domain" description="MucB/RseB C-terminal" evidence="7">
    <location>
        <begin position="220"/>
        <end position="315"/>
    </location>
</feature>
<dbReference type="Pfam" id="PF17188">
    <property type="entry name" value="MucB_RseB_C"/>
    <property type="match status" value="1"/>
</dbReference>